<proteinExistence type="predicted"/>
<dbReference type="AlphaFoldDB" id="A0A820HFQ2"/>
<protein>
    <submittedName>
        <fullName evidence="1">Uncharacterized protein</fullName>
    </submittedName>
</protein>
<accession>A0A820HFQ2</accession>
<evidence type="ECO:0000313" key="2">
    <source>
        <dbReference type="Proteomes" id="UP000663844"/>
    </source>
</evidence>
<feature type="non-terminal residue" evidence="1">
    <location>
        <position position="150"/>
    </location>
</feature>
<dbReference type="EMBL" id="CAJOAZ010015618">
    <property type="protein sequence ID" value="CAF4295203.1"/>
    <property type="molecule type" value="Genomic_DNA"/>
</dbReference>
<gene>
    <name evidence="1" type="ORF">OXD698_LOCUS45789</name>
</gene>
<organism evidence="1 2">
    <name type="scientific">Adineta steineri</name>
    <dbReference type="NCBI Taxonomy" id="433720"/>
    <lineage>
        <taxon>Eukaryota</taxon>
        <taxon>Metazoa</taxon>
        <taxon>Spiralia</taxon>
        <taxon>Gnathifera</taxon>
        <taxon>Rotifera</taxon>
        <taxon>Eurotatoria</taxon>
        <taxon>Bdelloidea</taxon>
        <taxon>Adinetida</taxon>
        <taxon>Adinetidae</taxon>
        <taxon>Adineta</taxon>
    </lineage>
</organism>
<sequence>MFIVFFELNEFFSYLATKVDCDTIRFLPRLFASATSNHESDRYYYDHKKKELNFKLLDTNAYEEQLRQVYSLWINEDELTDEMSDVIKQYTGIRYLKTNLNLLSDYDIDWDYTNKLRSIIRGLYQPDLRSVYYRGLNLSDVEINYFEQKI</sequence>
<name>A0A820HFQ2_9BILA</name>
<reference evidence="1" key="1">
    <citation type="submission" date="2021-02" db="EMBL/GenBank/DDBJ databases">
        <authorList>
            <person name="Nowell W R."/>
        </authorList>
    </citation>
    <scope>NUCLEOTIDE SEQUENCE</scope>
</reference>
<dbReference type="Proteomes" id="UP000663844">
    <property type="component" value="Unassembled WGS sequence"/>
</dbReference>
<evidence type="ECO:0000313" key="1">
    <source>
        <dbReference type="EMBL" id="CAF4295203.1"/>
    </source>
</evidence>
<comment type="caution">
    <text evidence="1">The sequence shown here is derived from an EMBL/GenBank/DDBJ whole genome shotgun (WGS) entry which is preliminary data.</text>
</comment>